<feature type="region of interest" description="Disordered" evidence="1">
    <location>
        <begin position="38"/>
        <end position="62"/>
    </location>
</feature>
<dbReference type="Proteomes" id="UP001055439">
    <property type="component" value="Chromosome 8"/>
</dbReference>
<dbReference type="AlphaFoldDB" id="A0A9E7HL66"/>
<reference evidence="2" key="1">
    <citation type="submission" date="2022-05" db="EMBL/GenBank/DDBJ databases">
        <title>The Musa troglodytarum L. genome provides insights into the mechanism of non-climacteric behaviour and enrichment of carotenoids.</title>
        <authorList>
            <person name="Wang J."/>
        </authorList>
    </citation>
    <scope>NUCLEOTIDE SEQUENCE</scope>
    <source>
        <tissue evidence="2">Leaf</tissue>
    </source>
</reference>
<feature type="region of interest" description="Disordered" evidence="1">
    <location>
        <begin position="1"/>
        <end position="25"/>
    </location>
</feature>
<dbReference type="EMBL" id="CP097510">
    <property type="protein sequence ID" value="URE31947.1"/>
    <property type="molecule type" value="Genomic_DNA"/>
</dbReference>
<evidence type="ECO:0000313" key="2">
    <source>
        <dbReference type="EMBL" id="URE31947.1"/>
    </source>
</evidence>
<feature type="compositionally biased region" description="Low complexity" evidence="1">
    <location>
        <begin position="42"/>
        <end position="61"/>
    </location>
</feature>
<evidence type="ECO:0000313" key="3">
    <source>
        <dbReference type="Proteomes" id="UP001055439"/>
    </source>
</evidence>
<protein>
    <submittedName>
        <fullName evidence="2">Uncharacterized protein</fullName>
    </submittedName>
</protein>
<organism evidence="2 3">
    <name type="scientific">Musa troglodytarum</name>
    <name type="common">fe'i banana</name>
    <dbReference type="NCBI Taxonomy" id="320322"/>
    <lineage>
        <taxon>Eukaryota</taxon>
        <taxon>Viridiplantae</taxon>
        <taxon>Streptophyta</taxon>
        <taxon>Embryophyta</taxon>
        <taxon>Tracheophyta</taxon>
        <taxon>Spermatophyta</taxon>
        <taxon>Magnoliopsida</taxon>
        <taxon>Liliopsida</taxon>
        <taxon>Zingiberales</taxon>
        <taxon>Musaceae</taxon>
        <taxon>Musa</taxon>
    </lineage>
</organism>
<evidence type="ECO:0000256" key="1">
    <source>
        <dbReference type="SAM" id="MobiDB-lite"/>
    </source>
</evidence>
<accession>A0A9E7HL66</accession>
<name>A0A9E7HL66_9LILI</name>
<gene>
    <name evidence="2" type="ORF">MUK42_15736</name>
</gene>
<keyword evidence="3" id="KW-1185">Reference proteome</keyword>
<proteinExistence type="predicted"/>
<sequence length="91" mass="9844">MGGGAEMVGPPRVLCGAGPDRRERNTFPQDLVVGESIRPWDSKTSTLKPSSTPRSPSTNSLLRHDFVPQNPSVFSSLVDPCIVIGNTRVLR</sequence>